<sequence>MAFKPALSSFLSCLALSVFLAGCAINVSPSAFFYQDTKEKPLDTTRLHSAIQKDKVAAGISIVEIENAGGETLRGVAVSYAKPVINILFFADNRMTVSENNNVIHQLGKLPANILWLDYQGVGASEKADKLSINAIKKDALMQFDYVKNTFDTSVPTIVHGRGIGSYFASYVAANRQIDGLVLDGAFNNISDLIANMVPGFSNSFTAMKLHDEVHSMQIAPILRHFDGPLWLLVGAKDKITPQVISEQLLADSASEKKHISVIPDATHNATLNSEFAITEYRRFISILSRKKASR</sequence>
<proteinExistence type="predicted"/>
<evidence type="ECO:0000313" key="2">
    <source>
        <dbReference type="EMBL" id="NDW15908.1"/>
    </source>
</evidence>
<dbReference type="RefSeq" id="WP_163106610.1">
    <property type="nucleotide sequence ID" value="NZ_JAAAWO010000006.1"/>
</dbReference>
<accession>A0A6N9TML7</accession>
<dbReference type="PANTHER" id="PTHR12277">
    <property type="entry name" value="ALPHA/BETA HYDROLASE DOMAIN-CONTAINING PROTEIN"/>
    <property type="match status" value="1"/>
</dbReference>
<dbReference type="GO" id="GO:0016787">
    <property type="term" value="F:hydrolase activity"/>
    <property type="evidence" value="ECO:0007669"/>
    <property type="project" value="UniProtKB-KW"/>
</dbReference>
<evidence type="ECO:0000313" key="3">
    <source>
        <dbReference type="Proteomes" id="UP000471381"/>
    </source>
</evidence>
<keyword evidence="2" id="KW-0378">Hydrolase</keyword>
<organism evidence="2 3">
    <name type="scientific">Alteromonas genovensis</name>
    <dbReference type="NCBI Taxonomy" id="471225"/>
    <lineage>
        <taxon>Bacteria</taxon>
        <taxon>Pseudomonadati</taxon>
        <taxon>Pseudomonadota</taxon>
        <taxon>Gammaproteobacteria</taxon>
        <taxon>Alteromonadales</taxon>
        <taxon>Alteromonadaceae</taxon>
        <taxon>Alteromonas/Salinimonas group</taxon>
        <taxon>Alteromonas</taxon>
    </lineage>
</organism>
<dbReference type="Gene3D" id="3.40.50.1820">
    <property type="entry name" value="alpha/beta hydrolase"/>
    <property type="match status" value="1"/>
</dbReference>
<dbReference type="InterPro" id="IPR029058">
    <property type="entry name" value="AB_hydrolase_fold"/>
</dbReference>
<dbReference type="Proteomes" id="UP000471381">
    <property type="component" value="Unassembled WGS sequence"/>
</dbReference>
<reference evidence="2 3" key="1">
    <citation type="submission" date="2020-01" db="EMBL/GenBank/DDBJ databases">
        <title>Genomes of bacteria type strains.</title>
        <authorList>
            <person name="Chen J."/>
            <person name="Zhu S."/>
            <person name="Yang J."/>
        </authorList>
    </citation>
    <scope>NUCLEOTIDE SEQUENCE [LARGE SCALE GENOMIC DNA]</scope>
    <source>
        <strain evidence="2 3">LMG 24078</strain>
    </source>
</reference>
<evidence type="ECO:0000256" key="1">
    <source>
        <dbReference type="SAM" id="SignalP"/>
    </source>
</evidence>
<dbReference type="PROSITE" id="PS51257">
    <property type="entry name" value="PROKAR_LIPOPROTEIN"/>
    <property type="match status" value="1"/>
</dbReference>
<protein>
    <submittedName>
        <fullName evidence="2">Alpha/beta hydrolase</fullName>
    </submittedName>
</protein>
<feature type="chain" id="PRO_5026981882" evidence="1">
    <location>
        <begin position="21"/>
        <end position="295"/>
    </location>
</feature>
<keyword evidence="1" id="KW-0732">Signal</keyword>
<keyword evidence="3" id="KW-1185">Reference proteome</keyword>
<dbReference type="EMBL" id="JAAAWO010000006">
    <property type="protein sequence ID" value="NDW15908.1"/>
    <property type="molecule type" value="Genomic_DNA"/>
</dbReference>
<name>A0A6N9TML7_9ALTE</name>
<comment type="caution">
    <text evidence="2">The sequence shown here is derived from an EMBL/GenBank/DDBJ whole genome shotgun (WGS) entry which is preliminary data.</text>
</comment>
<gene>
    <name evidence="2" type="ORF">GTQ48_10300</name>
</gene>
<feature type="signal peptide" evidence="1">
    <location>
        <begin position="1"/>
        <end position="20"/>
    </location>
</feature>
<dbReference type="SUPFAM" id="SSF53474">
    <property type="entry name" value="alpha/beta-Hydrolases"/>
    <property type="match status" value="1"/>
</dbReference>
<dbReference type="AlphaFoldDB" id="A0A6N9TML7"/>